<evidence type="ECO:0000313" key="2">
    <source>
        <dbReference type="Proteomes" id="UP000534286"/>
    </source>
</evidence>
<accession>A0A7W7RWA2</accession>
<dbReference type="AlphaFoldDB" id="A0A7W7RWA2"/>
<gene>
    <name evidence="1" type="ORF">FHR32_003058</name>
</gene>
<protein>
    <submittedName>
        <fullName evidence="1">Uncharacterized protein</fullName>
    </submittedName>
</protein>
<keyword evidence="2" id="KW-1185">Reference proteome</keyword>
<dbReference type="RefSeq" id="WP_184754881.1">
    <property type="nucleotide sequence ID" value="NZ_BAABEK010000010.1"/>
</dbReference>
<dbReference type="EMBL" id="JACHJU010000001">
    <property type="protein sequence ID" value="MBB4938753.1"/>
    <property type="molecule type" value="Genomic_DNA"/>
</dbReference>
<proteinExistence type="predicted"/>
<comment type="caution">
    <text evidence="1">The sequence shown here is derived from an EMBL/GenBank/DDBJ whole genome shotgun (WGS) entry which is preliminary data.</text>
</comment>
<organism evidence="1 2">
    <name type="scientific">Streptosporangium album</name>
    <dbReference type="NCBI Taxonomy" id="47479"/>
    <lineage>
        <taxon>Bacteria</taxon>
        <taxon>Bacillati</taxon>
        <taxon>Actinomycetota</taxon>
        <taxon>Actinomycetes</taxon>
        <taxon>Streptosporangiales</taxon>
        <taxon>Streptosporangiaceae</taxon>
        <taxon>Streptosporangium</taxon>
    </lineage>
</organism>
<reference evidence="1 2" key="1">
    <citation type="submission" date="2020-08" db="EMBL/GenBank/DDBJ databases">
        <title>Sequencing the genomes of 1000 actinobacteria strains.</title>
        <authorList>
            <person name="Klenk H.-P."/>
        </authorList>
    </citation>
    <scope>NUCLEOTIDE SEQUENCE [LARGE SCALE GENOMIC DNA]</scope>
    <source>
        <strain evidence="1 2">DSM 43023</strain>
    </source>
</reference>
<dbReference type="Proteomes" id="UP000534286">
    <property type="component" value="Unassembled WGS sequence"/>
</dbReference>
<sequence length="62" mass="6948">MTALERRYRQLLLAYPRGYRSAYGDELIGLLLDTADPGSSLPPPKEREIGLRVEREFGAVLG</sequence>
<name>A0A7W7RWA2_9ACTN</name>
<evidence type="ECO:0000313" key="1">
    <source>
        <dbReference type="EMBL" id="MBB4938753.1"/>
    </source>
</evidence>